<dbReference type="EMBL" id="KN714739">
    <property type="protein sequence ID" value="KUI59924.1"/>
    <property type="molecule type" value="Genomic_DNA"/>
</dbReference>
<feature type="transmembrane region" description="Helical" evidence="1">
    <location>
        <begin position="64"/>
        <end position="88"/>
    </location>
</feature>
<keyword evidence="3" id="KW-1185">Reference proteome</keyword>
<evidence type="ECO:0000313" key="2">
    <source>
        <dbReference type="EMBL" id="KUI59924.1"/>
    </source>
</evidence>
<name>A0A194V7R1_CYTMA</name>
<feature type="transmembrane region" description="Helical" evidence="1">
    <location>
        <begin position="7"/>
        <end position="34"/>
    </location>
</feature>
<evidence type="ECO:0000313" key="3">
    <source>
        <dbReference type="Proteomes" id="UP000078576"/>
    </source>
</evidence>
<evidence type="ECO:0000256" key="1">
    <source>
        <dbReference type="SAM" id="Phobius"/>
    </source>
</evidence>
<keyword evidence="1" id="KW-1133">Transmembrane helix</keyword>
<dbReference type="AlphaFoldDB" id="A0A194V7R1"/>
<proteinExistence type="predicted"/>
<protein>
    <submittedName>
        <fullName evidence="2">Uncharacterized protein</fullName>
    </submittedName>
</protein>
<gene>
    <name evidence="2" type="ORF">VP1G_11205</name>
</gene>
<accession>A0A194V7R1</accession>
<keyword evidence="1" id="KW-0472">Membrane</keyword>
<keyword evidence="1" id="KW-0812">Transmembrane</keyword>
<organism evidence="2 3">
    <name type="scientific">Cytospora mali</name>
    <name type="common">Apple Valsa canker fungus</name>
    <name type="synonym">Valsa mali</name>
    <dbReference type="NCBI Taxonomy" id="578113"/>
    <lineage>
        <taxon>Eukaryota</taxon>
        <taxon>Fungi</taxon>
        <taxon>Dikarya</taxon>
        <taxon>Ascomycota</taxon>
        <taxon>Pezizomycotina</taxon>
        <taxon>Sordariomycetes</taxon>
        <taxon>Sordariomycetidae</taxon>
        <taxon>Diaporthales</taxon>
        <taxon>Cytosporaceae</taxon>
        <taxon>Cytospora</taxon>
    </lineage>
</organism>
<sequence length="212" mass="22240">MARDREFVVLILLLGSGLDVDILVLVLIGLNLILNSITLVLDLLGRPTGSPVDRDGVGDKTARWGGFLDVIVIVIVDGALLTLALALARGGGLRGAGGARAAGLAGGSGGSTAVAVAVAGSVRVALAELLENLLGPLLGWASMGCQPGRNPKPKGMSMNIERWEQVRRRTFMNCSTLSQLALTLTLPSLADIRTAKVRSLTDESFPCRYKRQ</sequence>
<reference evidence="3" key="1">
    <citation type="submission" date="2014-12" db="EMBL/GenBank/DDBJ databases">
        <title>Genome Sequence of Valsa Canker Pathogens Uncovers a Specific Adaption of Colonization on Woody Bark.</title>
        <authorList>
            <person name="Yin Z."/>
            <person name="Liu H."/>
            <person name="Gao X."/>
            <person name="Li Z."/>
            <person name="Song N."/>
            <person name="Ke X."/>
            <person name="Dai Q."/>
            <person name="Wu Y."/>
            <person name="Sun Y."/>
            <person name="Xu J.-R."/>
            <person name="Kang Z.K."/>
            <person name="Wang L."/>
            <person name="Huang L."/>
        </authorList>
    </citation>
    <scope>NUCLEOTIDE SEQUENCE [LARGE SCALE GENOMIC DNA]</scope>
    <source>
        <strain evidence="3">SXYL134</strain>
    </source>
</reference>
<dbReference type="Proteomes" id="UP000078576">
    <property type="component" value="Unassembled WGS sequence"/>
</dbReference>